<sequence length="170" mass="19264">MENSMAKGSTDLLSQQLLEGWMQHMELIAGREKENIHELTQKNILHPSPHRLQTWAMPTASFTCTIEDQAGTSVSARFGQHKLTGTTTQLPTVAARARDGHNLPMDQVEPRVRKRSDVRQKCFDEGMKFILKKVTEKGRCHRNHQERASKSGAFVGCIAMIPRRKAEEDE</sequence>
<dbReference type="Proteomes" id="UP001145742">
    <property type="component" value="Unassembled WGS sequence"/>
</dbReference>
<organism evidence="1 2">
    <name type="scientific">Willisornis vidua</name>
    <name type="common">Xingu scale-backed antbird</name>
    <dbReference type="NCBI Taxonomy" id="1566151"/>
    <lineage>
        <taxon>Eukaryota</taxon>
        <taxon>Metazoa</taxon>
        <taxon>Chordata</taxon>
        <taxon>Craniata</taxon>
        <taxon>Vertebrata</taxon>
        <taxon>Euteleostomi</taxon>
        <taxon>Archelosauria</taxon>
        <taxon>Archosauria</taxon>
        <taxon>Dinosauria</taxon>
        <taxon>Saurischia</taxon>
        <taxon>Theropoda</taxon>
        <taxon>Coelurosauria</taxon>
        <taxon>Aves</taxon>
        <taxon>Neognathae</taxon>
        <taxon>Neoaves</taxon>
        <taxon>Telluraves</taxon>
        <taxon>Australaves</taxon>
        <taxon>Passeriformes</taxon>
        <taxon>Thamnophilidae</taxon>
        <taxon>Willisornis</taxon>
    </lineage>
</organism>
<comment type="caution">
    <text evidence="1">The sequence shown here is derived from an EMBL/GenBank/DDBJ whole genome shotgun (WGS) entry which is preliminary data.</text>
</comment>
<evidence type="ECO:0000313" key="1">
    <source>
        <dbReference type="EMBL" id="KAJ7427670.1"/>
    </source>
</evidence>
<keyword evidence="2" id="KW-1185">Reference proteome</keyword>
<name>A0ABQ9DUG8_9PASS</name>
<dbReference type="EMBL" id="WHWB01031873">
    <property type="protein sequence ID" value="KAJ7427670.1"/>
    <property type="molecule type" value="Genomic_DNA"/>
</dbReference>
<proteinExistence type="predicted"/>
<gene>
    <name evidence="1" type="ORF">WISP_04846</name>
</gene>
<evidence type="ECO:0000313" key="2">
    <source>
        <dbReference type="Proteomes" id="UP001145742"/>
    </source>
</evidence>
<protein>
    <submittedName>
        <fullName evidence="1">Uncharacterized protein</fullName>
    </submittedName>
</protein>
<accession>A0ABQ9DUG8</accession>
<reference evidence="1" key="1">
    <citation type="submission" date="2019-10" db="EMBL/GenBank/DDBJ databases">
        <authorList>
            <person name="Soares A.E.R."/>
            <person name="Aleixo A."/>
            <person name="Schneider P."/>
            <person name="Miyaki C.Y."/>
            <person name="Schneider M.P."/>
            <person name="Mello C."/>
            <person name="Vasconcelos A.T.R."/>
        </authorList>
    </citation>
    <scope>NUCLEOTIDE SEQUENCE</scope>
    <source>
        <tissue evidence="1">Muscle</tissue>
    </source>
</reference>